<dbReference type="GO" id="GO:0030424">
    <property type="term" value="C:axon"/>
    <property type="evidence" value="ECO:0007669"/>
    <property type="project" value="TreeGrafter"/>
</dbReference>
<protein>
    <recommendedName>
        <fullName evidence="8">Dynein associated protein domain-containing protein</fullName>
    </recommendedName>
</protein>
<evidence type="ECO:0000256" key="3">
    <source>
        <dbReference type="ARBA" id="ARBA00022701"/>
    </source>
</evidence>
<evidence type="ECO:0000259" key="8">
    <source>
        <dbReference type="Pfam" id="PF12455"/>
    </source>
</evidence>
<organism evidence="9 11">
    <name type="scientific">Chloebia gouldiae</name>
    <name type="common">Gouldian finch</name>
    <name type="synonym">Erythrura gouldiae</name>
    <dbReference type="NCBI Taxonomy" id="44316"/>
    <lineage>
        <taxon>Eukaryota</taxon>
        <taxon>Metazoa</taxon>
        <taxon>Chordata</taxon>
        <taxon>Craniata</taxon>
        <taxon>Vertebrata</taxon>
        <taxon>Euteleostomi</taxon>
        <taxon>Archelosauria</taxon>
        <taxon>Archosauria</taxon>
        <taxon>Dinosauria</taxon>
        <taxon>Saurischia</taxon>
        <taxon>Theropoda</taxon>
        <taxon>Coelurosauria</taxon>
        <taxon>Aves</taxon>
        <taxon>Neognathae</taxon>
        <taxon>Neoaves</taxon>
        <taxon>Telluraves</taxon>
        <taxon>Australaves</taxon>
        <taxon>Passeriformes</taxon>
        <taxon>Passeroidea</taxon>
        <taxon>Passeridae</taxon>
        <taxon>Chloebia</taxon>
    </lineage>
</organism>
<evidence type="ECO:0000313" key="11">
    <source>
        <dbReference type="Proteomes" id="UP000276834"/>
    </source>
</evidence>
<feature type="coiled-coil region" evidence="7">
    <location>
        <begin position="86"/>
        <end position="245"/>
    </location>
</feature>
<dbReference type="GO" id="GO:0000132">
    <property type="term" value="P:establishment of mitotic spindle orientation"/>
    <property type="evidence" value="ECO:0007669"/>
    <property type="project" value="TreeGrafter"/>
</dbReference>
<sequence length="338" mass="39048">MDHQEEENLRAQVRDLEEKLETLKIKRNEDKAKLKELEKYKIQLEQEFQVLPCPPHPCLQLPGLHPGSQGVFPSPCPTFPRMRDLSASEKQEHVKLQKQMEKKNTELESLRQQREKLQEEVKQAEKTVDELKEQVDAALGAEEMVETLTERNLDLEEKVRELRETVGDLEAMNEMNDELQENARETELELREQLDMATARVREAEKRVEAAQETVADYQQTIKKYRELTAHLQAIEMELRQMEVQQANRHVSLLTSFMPDSFLRHGGDHDCVLVLLLIPRLICKAELISKQAQERFELSESCAERAGLRGAPGEQLSFAAGLVYSLSLLQATLHKYEQ</sequence>
<evidence type="ECO:0000256" key="6">
    <source>
        <dbReference type="ARBA" id="ARBA00023212"/>
    </source>
</evidence>
<dbReference type="GO" id="GO:0007097">
    <property type="term" value="P:nuclear migration"/>
    <property type="evidence" value="ECO:0007669"/>
    <property type="project" value="TreeGrafter"/>
</dbReference>
<keyword evidence="5 7" id="KW-0175">Coiled coil</keyword>
<keyword evidence="2" id="KW-0963">Cytoplasm</keyword>
<keyword evidence="11" id="KW-1185">Reference proteome</keyword>
<reference evidence="9" key="2">
    <citation type="submission" date="2018-08" db="EMBL/GenBank/DDBJ databases">
        <authorList>
            <person name="Sabatino S.J."/>
        </authorList>
    </citation>
    <scope>NUCLEOTIDE SEQUENCE</scope>
    <source>
        <strain evidence="9">Red01</strain>
        <tissue evidence="9">Muscle</tissue>
    </source>
</reference>
<evidence type="ECO:0000256" key="2">
    <source>
        <dbReference type="ARBA" id="ARBA00022490"/>
    </source>
</evidence>
<name>A0A3L8RA26_CHLGU</name>
<evidence type="ECO:0000256" key="1">
    <source>
        <dbReference type="ARBA" id="ARBA00004245"/>
    </source>
</evidence>
<evidence type="ECO:0000313" key="9">
    <source>
        <dbReference type="EMBL" id="RLV76516.1"/>
    </source>
</evidence>
<keyword evidence="6" id="KW-0206">Cytoskeleton</keyword>
<dbReference type="OrthoDB" id="2130750at2759"/>
<dbReference type="EMBL" id="QUSF01000568">
    <property type="protein sequence ID" value="RLV76517.1"/>
    <property type="molecule type" value="Genomic_DNA"/>
</dbReference>
<reference evidence="9 11" key="1">
    <citation type="journal article" date="2018" name="Proc. R. Soc. B">
        <title>A non-coding region near Follistatin controls head colour polymorphism in the Gouldian finch.</title>
        <authorList>
            <person name="Toomey M.B."/>
            <person name="Marques C.I."/>
            <person name="Andrade P."/>
            <person name="Araujo P.M."/>
            <person name="Sabatino S."/>
            <person name="Gazda M.A."/>
            <person name="Afonso S."/>
            <person name="Lopes R.J."/>
            <person name="Corbo J.C."/>
            <person name="Carneiro M."/>
        </authorList>
    </citation>
    <scope>NUCLEOTIDE SEQUENCE [LARGE SCALE GENOMIC DNA]</scope>
    <source>
        <strain evidence="9">Red01</strain>
        <tissue evidence="9">Muscle</tissue>
    </source>
</reference>
<evidence type="ECO:0000256" key="4">
    <source>
        <dbReference type="ARBA" id="ARBA00023017"/>
    </source>
</evidence>
<accession>A0A3L8RA26</accession>
<dbReference type="AlphaFoldDB" id="A0A3L8RA26"/>
<comment type="subcellular location">
    <subcellularLocation>
        <location evidence="1">Cytoplasm</location>
        <location evidence="1">Cytoskeleton</location>
    </subcellularLocation>
</comment>
<comment type="caution">
    <text evidence="9">The sequence shown here is derived from an EMBL/GenBank/DDBJ whole genome shotgun (WGS) entry which is preliminary data.</text>
</comment>
<gene>
    <name evidence="9" type="ORF">DV515_00016896</name>
    <name evidence="10" type="ORF">DV515_00016897</name>
</gene>
<evidence type="ECO:0000313" key="10">
    <source>
        <dbReference type="EMBL" id="RLV76517.1"/>
    </source>
</evidence>
<feature type="coiled-coil region" evidence="7">
    <location>
        <begin position="6"/>
        <end position="47"/>
    </location>
</feature>
<dbReference type="PANTHER" id="PTHR18916">
    <property type="entry name" value="DYNACTIN 1-RELATED MICROTUBULE-BINDING"/>
    <property type="match status" value="1"/>
</dbReference>
<dbReference type="GO" id="GO:0000922">
    <property type="term" value="C:spindle pole"/>
    <property type="evidence" value="ECO:0007669"/>
    <property type="project" value="TreeGrafter"/>
</dbReference>
<dbReference type="GO" id="GO:0000776">
    <property type="term" value="C:kinetochore"/>
    <property type="evidence" value="ECO:0007669"/>
    <property type="project" value="TreeGrafter"/>
</dbReference>
<dbReference type="PANTHER" id="PTHR18916:SF6">
    <property type="entry name" value="DYNACTIN SUBUNIT 1"/>
    <property type="match status" value="1"/>
</dbReference>
<feature type="domain" description="Dynein associated protein" evidence="8">
    <location>
        <begin position="191"/>
        <end position="337"/>
    </location>
</feature>
<dbReference type="Pfam" id="PF12455">
    <property type="entry name" value="Dynactin"/>
    <property type="match status" value="1"/>
</dbReference>
<proteinExistence type="predicted"/>
<dbReference type="GO" id="GO:0005874">
    <property type="term" value="C:microtubule"/>
    <property type="evidence" value="ECO:0007669"/>
    <property type="project" value="UniProtKB-KW"/>
</dbReference>
<evidence type="ECO:0000256" key="5">
    <source>
        <dbReference type="ARBA" id="ARBA00023054"/>
    </source>
</evidence>
<dbReference type="Proteomes" id="UP000276834">
    <property type="component" value="Unassembled WGS sequence"/>
</dbReference>
<dbReference type="Gene3D" id="1.10.287.1490">
    <property type="match status" value="1"/>
</dbReference>
<dbReference type="EMBL" id="QUSF01000569">
    <property type="protein sequence ID" value="RLV76516.1"/>
    <property type="molecule type" value="Genomic_DNA"/>
</dbReference>
<dbReference type="GO" id="GO:0030286">
    <property type="term" value="C:dynein complex"/>
    <property type="evidence" value="ECO:0007669"/>
    <property type="project" value="UniProtKB-KW"/>
</dbReference>
<keyword evidence="3" id="KW-0493">Microtubule</keyword>
<evidence type="ECO:0000256" key="7">
    <source>
        <dbReference type="SAM" id="Coils"/>
    </source>
</evidence>
<keyword evidence="4" id="KW-0243">Dynein</keyword>
<dbReference type="InterPro" id="IPR022157">
    <property type="entry name" value="Dynactin"/>
</dbReference>